<accession>A0A0R1Y8H4</accession>
<organism evidence="2 3">
    <name type="scientific">Lactobacillus hamsteri DSM 5661 = JCM 6256</name>
    <dbReference type="NCBI Taxonomy" id="1423754"/>
    <lineage>
        <taxon>Bacteria</taxon>
        <taxon>Bacillati</taxon>
        <taxon>Bacillota</taxon>
        <taxon>Bacilli</taxon>
        <taxon>Lactobacillales</taxon>
        <taxon>Lactobacillaceae</taxon>
        <taxon>Lactobacillus</taxon>
    </lineage>
</organism>
<name>A0A0R1Y8H4_9LACO</name>
<dbReference type="eggNOG" id="COG2267">
    <property type="taxonomic scope" value="Bacteria"/>
</dbReference>
<proteinExistence type="predicted"/>
<keyword evidence="2" id="KW-0378">Hydrolase</keyword>
<dbReference type="PATRIC" id="fig|1423754.3.peg.1428"/>
<dbReference type="Gene3D" id="3.40.50.1820">
    <property type="entry name" value="alpha/beta hydrolase"/>
    <property type="match status" value="1"/>
</dbReference>
<dbReference type="SUPFAM" id="SSF53474">
    <property type="entry name" value="alpha/beta-Hydrolases"/>
    <property type="match status" value="1"/>
</dbReference>
<comment type="caution">
    <text evidence="2">The sequence shown here is derived from an EMBL/GenBank/DDBJ whole genome shotgun (WGS) entry which is preliminary data.</text>
</comment>
<dbReference type="InterPro" id="IPR050228">
    <property type="entry name" value="Carboxylesterase_BioH"/>
</dbReference>
<evidence type="ECO:0000313" key="3">
    <source>
        <dbReference type="Proteomes" id="UP000051223"/>
    </source>
</evidence>
<protein>
    <submittedName>
        <fullName evidence="2">Alpha beta superfamily hydrolase</fullName>
    </submittedName>
</protein>
<dbReference type="Proteomes" id="UP000051223">
    <property type="component" value="Unassembled WGS sequence"/>
</dbReference>
<feature type="domain" description="AB hydrolase-1" evidence="1">
    <location>
        <begin position="21"/>
        <end position="250"/>
    </location>
</feature>
<reference evidence="2 3" key="1">
    <citation type="journal article" date="2015" name="Genome Announc.">
        <title>Expanding the biotechnology potential of lactobacilli through comparative genomics of 213 strains and associated genera.</title>
        <authorList>
            <person name="Sun Z."/>
            <person name="Harris H.M."/>
            <person name="McCann A."/>
            <person name="Guo C."/>
            <person name="Argimon S."/>
            <person name="Zhang W."/>
            <person name="Yang X."/>
            <person name="Jeffery I.B."/>
            <person name="Cooney J.C."/>
            <person name="Kagawa T.F."/>
            <person name="Liu W."/>
            <person name="Song Y."/>
            <person name="Salvetti E."/>
            <person name="Wrobel A."/>
            <person name="Rasinkangas P."/>
            <person name="Parkhill J."/>
            <person name="Rea M.C."/>
            <person name="O'Sullivan O."/>
            <person name="Ritari J."/>
            <person name="Douillard F.P."/>
            <person name="Paul Ross R."/>
            <person name="Yang R."/>
            <person name="Briner A.E."/>
            <person name="Felis G.E."/>
            <person name="de Vos W.M."/>
            <person name="Barrangou R."/>
            <person name="Klaenhammer T.R."/>
            <person name="Caufield P.W."/>
            <person name="Cui Y."/>
            <person name="Zhang H."/>
            <person name="O'Toole P.W."/>
        </authorList>
    </citation>
    <scope>NUCLEOTIDE SEQUENCE [LARGE SCALE GENOMIC DNA]</scope>
    <source>
        <strain evidence="2 3">DSM 5661</strain>
    </source>
</reference>
<gene>
    <name evidence="2" type="ORF">FC39_GL001389</name>
</gene>
<dbReference type="STRING" id="1423754.FC39_GL001389"/>
<evidence type="ECO:0000313" key="2">
    <source>
        <dbReference type="EMBL" id="KRM38149.1"/>
    </source>
</evidence>
<dbReference type="GO" id="GO:0016787">
    <property type="term" value="F:hydrolase activity"/>
    <property type="evidence" value="ECO:0007669"/>
    <property type="project" value="UniProtKB-KW"/>
</dbReference>
<dbReference type="PANTHER" id="PTHR43194:SF2">
    <property type="entry name" value="PEROXISOMAL MEMBRANE PROTEIN LPX1"/>
    <property type="match status" value="1"/>
</dbReference>
<keyword evidence="3" id="KW-1185">Reference proteome</keyword>
<dbReference type="EMBL" id="AZGI01000051">
    <property type="protein sequence ID" value="KRM38149.1"/>
    <property type="molecule type" value="Genomic_DNA"/>
</dbReference>
<dbReference type="InterPro" id="IPR000073">
    <property type="entry name" value="AB_hydrolase_1"/>
</dbReference>
<dbReference type="InterPro" id="IPR029058">
    <property type="entry name" value="AB_hydrolase_fold"/>
</dbReference>
<dbReference type="PANTHER" id="PTHR43194">
    <property type="entry name" value="HYDROLASE ALPHA/BETA FOLD FAMILY"/>
    <property type="match status" value="1"/>
</dbReference>
<sequence length="264" mass="30625">MFKTSDMVNINYNLQGSGKPIVLIAGFGGYQEIWTDQVNYLLKMGYQVLTYDHRNMGKSERTEKGHTLQRLTDDLIELLHYLNINSAVFIGHSMGGSILYDLYKTKPELIKLSIVVDQSPYMLNTADWPYGFMNYTPENYLPETLRTPQVRETLHGIDGEVLNNLSKVKTDYPFSRKENMDLLQEHSRLDWRDTVKNISTKLIVIAASQSPYYNSDFARWMAENNSNIESVVLENCGHDIMAEIPDRFNQLLRHFLLKNRYLPK</sequence>
<dbReference type="AlphaFoldDB" id="A0A0R1Y8H4"/>
<dbReference type="Pfam" id="PF12697">
    <property type="entry name" value="Abhydrolase_6"/>
    <property type="match status" value="1"/>
</dbReference>
<evidence type="ECO:0000259" key="1">
    <source>
        <dbReference type="Pfam" id="PF12697"/>
    </source>
</evidence>
<dbReference type="OrthoDB" id="9805423at2"/>